<comment type="cofactor">
    <cofactor evidence="10">
        <name>K(+)</name>
        <dbReference type="ChEBI" id="CHEBI:29103"/>
    </cofactor>
    <text evidence="10">Binds 1 potassium ion per subunit.</text>
</comment>
<feature type="binding site" evidence="10">
    <location>
        <position position="118"/>
    </location>
    <ligand>
        <name>(6S)-5-formyl-5,6,7,8-tetrahydrofolate</name>
        <dbReference type="ChEBI" id="CHEBI:57457"/>
    </ligand>
</feature>
<feature type="binding site" evidence="10">
    <location>
        <position position="228"/>
    </location>
    <ligand>
        <name>Mg(2+)</name>
        <dbReference type="ChEBI" id="CHEBI:18420"/>
    </ligand>
</feature>
<feature type="binding site" evidence="10">
    <location>
        <position position="245"/>
    </location>
    <ligand>
        <name>K(+)</name>
        <dbReference type="ChEBI" id="CHEBI:29103"/>
    </ligand>
</feature>
<dbReference type="SUPFAM" id="SSF52540">
    <property type="entry name" value="P-loop containing nucleoside triphosphate hydrolases"/>
    <property type="match status" value="1"/>
</dbReference>
<dbReference type="InterPro" id="IPR027417">
    <property type="entry name" value="P-loop_NTPase"/>
</dbReference>
<dbReference type="GO" id="GO:0005525">
    <property type="term" value="F:GTP binding"/>
    <property type="evidence" value="ECO:0007669"/>
    <property type="project" value="UniProtKB-UniRule"/>
</dbReference>
<feature type="binding site" evidence="10">
    <location>
        <position position="224"/>
    </location>
    <ligand>
        <name>K(+)</name>
        <dbReference type="ChEBI" id="CHEBI:29103"/>
    </ligand>
</feature>
<dbReference type="FunFam" id="3.40.50.300:FF:001376">
    <property type="entry name" value="tRNA modification GTPase MnmE"/>
    <property type="match status" value="1"/>
</dbReference>
<feature type="binding site" evidence="10">
    <location>
        <position position="243"/>
    </location>
    <ligand>
        <name>K(+)</name>
        <dbReference type="ChEBI" id="CHEBI:29103"/>
    </ligand>
</feature>
<proteinExistence type="inferred from homology"/>
<gene>
    <name evidence="10" type="primary">mnmE</name>
    <name evidence="10" type="synonym">trmE</name>
    <name evidence="13" type="ORF">DU473_00850</name>
</gene>
<dbReference type="GO" id="GO:0003924">
    <property type="term" value="F:GTPase activity"/>
    <property type="evidence" value="ECO:0007669"/>
    <property type="project" value="UniProtKB-UniRule"/>
</dbReference>
<dbReference type="InterPro" id="IPR004520">
    <property type="entry name" value="GTPase_MnmE"/>
</dbReference>
<keyword evidence="5 10" id="KW-0547">Nucleotide-binding</keyword>
<evidence type="ECO:0000313" key="14">
    <source>
        <dbReference type="Proteomes" id="UP000292583"/>
    </source>
</evidence>
<dbReference type="GO" id="GO:0030488">
    <property type="term" value="P:tRNA methylation"/>
    <property type="evidence" value="ECO:0007669"/>
    <property type="project" value="TreeGrafter"/>
</dbReference>
<feature type="binding site" evidence="10">
    <location>
        <position position="21"/>
    </location>
    <ligand>
        <name>(6S)-5-formyl-5,6,7,8-tetrahydrofolate</name>
        <dbReference type="ChEBI" id="CHEBI:57457"/>
    </ligand>
</feature>
<keyword evidence="14" id="KW-1185">Reference proteome</keyword>
<keyword evidence="7 10" id="KW-0460">Magnesium</keyword>
<evidence type="ECO:0000256" key="4">
    <source>
        <dbReference type="ARBA" id="ARBA00022723"/>
    </source>
</evidence>
<dbReference type="Gene3D" id="3.40.50.300">
    <property type="entry name" value="P-loop containing nucleotide triphosphate hydrolases"/>
    <property type="match status" value="1"/>
</dbReference>
<protein>
    <recommendedName>
        <fullName evidence="10">tRNA modification GTPase MnmE</fullName>
        <ecNumber evidence="10">3.6.-.-</ecNumber>
    </recommendedName>
</protein>
<dbReference type="EC" id="3.6.-.-" evidence="10"/>
<dbReference type="InterPro" id="IPR005225">
    <property type="entry name" value="Small_GTP-bd"/>
</dbReference>
<dbReference type="InterPro" id="IPR031168">
    <property type="entry name" value="G_TrmE"/>
</dbReference>
<dbReference type="Proteomes" id="UP000292583">
    <property type="component" value="Unassembled WGS sequence"/>
</dbReference>
<dbReference type="PANTHER" id="PTHR42714:SF2">
    <property type="entry name" value="TRNA MODIFICATION GTPASE GTPBP3, MITOCHONDRIAL"/>
    <property type="match status" value="1"/>
</dbReference>
<dbReference type="PROSITE" id="PS51709">
    <property type="entry name" value="G_TRME"/>
    <property type="match status" value="1"/>
</dbReference>
<evidence type="ECO:0000256" key="1">
    <source>
        <dbReference type="ARBA" id="ARBA00011043"/>
    </source>
</evidence>
<feature type="domain" description="TrmE-type G" evidence="12">
    <location>
        <begin position="214"/>
        <end position="367"/>
    </location>
</feature>
<dbReference type="InterPro" id="IPR027368">
    <property type="entry name" value="MnmE_dom2"/>
</dbReference>
<feature type="binding site" evidence="10">
    <location>
        <position position="248"/>
    </location>
    <ligand>
        <name>K(+)</name>
        <dbReference type="ChEBI" id="CHEBI:29103"/>
    </ligand>
</feature>
<name>A0A4Q9JXI4_9BACT</name>
<dbReference type="GO" id="GO:0002098">
    <property type="term" value="P:tRNA wobble uridine modification"/>
    <property type="evidence" value="ECO:0007669"/>
    <property type="project" value="TreeGrafter"/>
</dbReference>
<reference evidence="13 14" key="1">
    <citation type="submission" date="2018-07" db="EMBL/GenBank/DDBJ databases">
        <title>Campylobacter zealandensis sp. nov., isolated from birds and water in New Zealand.</title>
        <authorList>
            <person name="Wilkinson D.A."/>
            <person name="Biggs P.J."/>
            <person name="French N.P."/>
            <person name="Midwinter A.C."/>
        </authorList>
    </citation>
    <scope>NUCLEOTIDE SEQUENCE [LARGE SCALE GENOMIC DNA]</scope>
    <source>
        <strain evidence="13 14">B423b</strain>
    </source>
</reference>
<dbReference type="Pfam" id="PF01926">
    <property type="entry name" value="MMR_HSR1"/>
    <property type="match status" value="1"/>
</dbReference>
<feature type="binding site" evidence="10">
    <location>
        <position position="249"/>
    </location>
    <ligand>
        <name>Mg(2+)</name>
        <dbReference type="ChEBI" id="CHEBI:18420"/>
    </ligand>
</feature>
<dbReference type="NCBIfam" id="TIGR00231">
    <property type="entry name" value="small_GTP"/>
    <property type="match status" value="1"/>
</dbReference>
<dbReference type="GO" id="GO:0005829">
    <property type="term" value="C:cytosol"/>
    <property type="evidence" value="ECO:0007669"/>
    <property type="project" value="TreeGrafter"/>
</dbReference>
<organism evidence="13 14">
    <name type="scientific">Campylobacter novaezeelandiae</name>
    <dbReference type="NCBI Taxonomy" id="2267891"/>
    <lineage>
        <taxon>Bacteria</taxon>
        <taxon>Pseudomonadati</taxon>
        <taxon>Campylobacterota</taxon>
        <taxon>Epsilonproteobacteria</taxon>
        <taxon>Campylobacterales</taxon>
        <taxon>Campylobacteraceae</taxon>
        <taxon>Campylobacter</taxon>
    </lineage>
</organism>
<comment type="subcellular location">
    <subcellularLocation>
        <location evidence="10">Cytoplasm</location>
    </subcellularLocation>
</comment>
<dbReference type="CDD" id="cd04164">
    <property type="entry name" value="trmE"/>
    <property type="match status" value="1"/>
</dbReference>
<comment type="similarity">
    <text evidence="1 10 11">Belongs to the TRAFAC class TrmE-Era-EngA-EngB-Septin-like GTPase superfamily. TrmE GTPase family.</text>
</comment>
<evidence type="ECO:0000256" key="5">
    <source>
        <dbReference type="ARBA" id="ARBA00022741"/>
    </source>
</evidence>
<keyword evidence="6 10" id="KW-0378">Hydrolase</keyword>
<feature type="binding site" evidence="10">
    <location>
        <position position="442"/>
    </location>
    <ligand>
        <name>(6S)-5-formyl-5,6,7,8-tetrahydrofolate</name>
        <dbReference type="ChEBI" id="CHEBI:57457"/>
    </ligand>
</feature>
<dbReference type="Pfam" id="PF10396">
    <property type="entry name" value="TrmE_N"/>
    <property type="match status" value="1"/>
</dbReference>
<feature type="binding site" evidence="10">
    <location>
        <begin position="243"/>
        <end position="249"/>
    </location>
    <ligand>
        <name>GTP</name>
        <dbReference type="ChEBI" id="CHEBI:37565"/>
    </ligand>
</feature>
<evidence type="ECO:0000256" key="6">
    <source>
        <dbReference type="ARBA" id="ARBA00022801"/>
    </source>
</evidence>
<keyword evidence="4 10" id="KW-0479">Metal-binding</keyword>
<dbReference type="OrthoDB" id="9805918at2"/>
<keyword evidence="8 10" id="KW-0630">Potassium</keyword>
<feature type="binding site" evidence="10">
    <location>
        <begin position="224"/>
        <end position="229"/>
    </location>
    <ligand>
        <name>GTP</name>
        <dbReference type="ChEBI" id="CHEBI:37565"/>
    </ligand>
</feature>
<keyword evidence="2 10" id="KW-0963">Cytoplasm</keyword>
<dbReference type="Pfam" id="PF12631">
    <property type="entry name" value="MnmE_helical"/>
    <property type="match status" value="1"/>
</dbReference>
<dbReference type="HAMAP" id="MF_00379">
    <property type="entry name" value="GTPase_MnmE"/>
    <property type="match status" value="1"/>
</dbReference>
<dbReference type="CDD" id="cd14858">
    <property type="entry name" value="TrmE_N"/>
    <property type="match status" value="1"/>
</dbReference>
<feature type="binding site" evidence="10">
    <location>
        <begin position="268"/>
        <end position="271"/>
    </location>
    <ligand>
        <name>GTP</name>
        <dbReference type="ChEBI" id="CHEBI:37565"/>
    </ligand>
</feature>
<keyword evidence="9 10" id="KW-0342">GTP-binding</keyword>
<comment type="caution">
    <text evidence="10">Lacks conserved residue(s) required for the propagation of feature annotation.</text>
</comment>
<comment type="subunit">
    <text evidence="10">Homodimer. Heterotetramer of two MnmE and two MnmG subunits.</text>
</comment>
<dbReference type="InterPro" id="IPR006073">
    <property type="entry name" value="GTP-bd"/>
</dbReference>
<dbReference type="RefSeq" id="WP_131186374.1">
    <property type="nucleotide sequence ID" value="NZ_QPGR01000001.1"/>
</dbReference>
<evidence type="ECO:0000313" key="13">
    <source>
        <dbReference type="EMBL" id="TBR82421.1"/>
    </source>
</evidence>
<accession>A0A4Q9JXI4</accession>
<evidence type="ECO:0000256" key="8">
    <source>
        <dbReference type="ARBA" id="ARBA00022958"/>
    </source>
</evidence>
<evidence type="ECO:0000256" key="9">
    <source>
        <dbReference type="ARBA" id="ARBA00023134"/>
    </source>
</evidence>
<dbReference type="PANTHER" id="PTHR42714">
    <property type="entry name" value="TRNA MODIFICATION GTPASE GTPBP3"/>
    <property type="match status" value="1"/>
</dbReference>
<dbReference type="NCBIfam" id="TIGR00450">
    <property type="entry name" value="mnmE_trmE_thdF"/>
    <property type="match status" value="1"/>
</dbReference>
<sequence length="442" mass="49562">MNETIVAIATAHGIGSISIVRMSGEKALEFALILTNKKDLKARYAHFCKLYTKNNEFIDEAIVIYFKAPFSFSGEDIVEFQLHGGFSVSEIVLEELLNLGARLAEPGEFSKRACLNNKMSIVKALSIQDLIFSKSALAAKIIARNLNGNLGDLLEKIRTDLVKTLAYVETSIDYADEDLPQDLLLQIEKMCEENARILSEIYELSQSKKGLIEGFKIAIIGKPNVGKSSLLNAFLGYKRAIVSNIKGTTRDTIEESFKLGTHLLRIIDTAGIRQGKDEIECIGIELSKKSIQEADIILALFDASKEMEKEDLEILNLAKQSGKKVFYILNKIDLELKFQNNEIKDFIKLSTQDNIDILKQELKKYLDSFDTDGIMISSLSLIEACKKASQAISRAKFLLKEASLELFAFELNEAINQLSKFSKEFDRSEILDEMFSNFCLGK</sequence>
<dbReference type="Gene3D" id="3.30.1360.120">
    <property type="entry name" value="Probable tRNA modification gtpase trme, domain 1"/>
    <property type="match status" value="1"/>
</dbReference>
<dbReference type="InterPro" id="IPR018948">
    <property type="entry name" value="GTP-bd_TrmE_N"/>
</dbReference>
<comment type="function">
    <text evidence="10">Exhibits a very high intrinsic GTPase hydrolysis rate. Involved in the addition of a carboxymethylaminomethyl (cmnm) group at the wobble position (U34) of certain tRNAs, forming tRNA-cmnm(5)s(2)U34.</text>
</comment>
<evidence type="ECO:0000256" key="3">
    <source>
        <dbReference type="ARBA" id="ARBA00022694"/>
    </source>
</evidence>
<feature type="binding site" evidence="10">
    <location>
        <position position="79"/>
    </location>
    <ligand>
        <name>(6S)-5-formyl-5,6,7,8-tetrahydrofolate</name>
        <dbReference type="ChEBI" id="CHEBI:57457"/>
    </ligand>
</feature>
<evidence type="ECO:0000256" key="2">
    <source>
        <dbReference type="ARBA" id="ARBA00022490"/>
    </source>
</evidence>
<evidence type="ECO:0000259" key="12">
    <source>
        <dbReference type="PROSITE" id="PS51709"/>
    </source>
</evidence>
<dbReference type="InterPro" id="IPR027266">
    <property type="entry name" value="TrmE/GcvT-like"/>
</dbReference>
<keyword evidence="3 10" id="KW-0819">tRNA processing</keyword>
<evidence type="ECO:0000256" key="7">
    <source>
        <dbReference type="ARBA" id="ARBA00022842"/>
    </source>
</evidence>
<evidence type="ECO:0000256" key="11">
    <source>
        <dbReference type="RuleBase" id="RU003313"/>
    </source>
</evidence>
<dbReference type="EMBL" id="QPGR01000001">
    <property type="protein sequence ID" value="TBR82421.1"/>
    <property type="molecule type" value="Genomic_DNA"/>
</dbReference>
<dbReference type="AlphaFoldDB" id="A0A4Q9JXI4"/>
<dbReference type="GO" id="GO:0046872">
    <property type="term" value="F:metal ion binding"/>
    <property type="evidence" value="ECO:0007669"/>
    <property type="project" value="UniProtKB-KW"/>
</dbReference>
<evidence type="ECO:0000256" key="10">
    <source>
        <dbReference type="HAMAP-Rule" id="MF_00379"/>
    </source>
</evidence>
<dbReference type="InterPro" id="IPR025867">
    <property type="entry name" value="MnmE_helical"/>
</dbReference>
<dbReference type="Gene3D" id="1.20.120.430">
    <property type="entry name" value="tRNA modification GTPase MnmE domain 2"/>
    <property type="match status" value="1"/>
</dbReference>
<dbReference type="PRINTS" id="PR00326">
    <property type="entry name" value="GTP1OBG"/>
</dbReference>
<comment type="caution">
    <text evidence="13">The sequence shown here is derived from an EMBL/GenBank/DDBJ whole genome shotgun (WGS) entry which is preliminary data.</text>
</comment>